<feature type="non-terminal residue" evidence="1">
    <location>
        <position position="1"/>
    </location>
</feature>
<protein>
    <submittedName>
        <fullName evidence="1">Uncharacterized protein</fullName>
    </submittedName>
</protein>
<evidence type="ECO:0000313" key="1">
    <source>
        <dbReference type="EMBL" id="MCI61542.1"/>
    </source>
</evidence>
<reference evidence="1 2" key="1">
    <citation type="journal article" date="2018" name="Front. Plant Sci.">
        <title>Red Clover (Trifolium pratense) and Zigzag Clover (T. medium) - A Picture of Genomic Similarities and Differences.</title>
        <authorList>
            <person name="Dluhosova J."/>
            <person name="Istvanek J."/>
            <person name="Nedelnik J."/>
            <person name="Repkova J."/>
        </authorList>
    </citation>
    <scope>NUCLEOTIDE SEQUENCE [LARGE SCALE GENOMIC DNA]</scope>
    <source>
        <strain evidence="2">cv. 10/8</strain>
        <tissue evidence="1">Leaf</tissue>
    </source>
</reference>
<evidence type="ECO:0000313" key="2">
    <source>
        <dbReference type="Proteomes" id="UP000265520"/>
    </source>
</evidence>
<dbReference type="EMBL" id="LXQA010601612">
    <property type="protein sequence ID" value="MCI61542.1"/>
    <property type="molecule type" value="Genomic_DNA"/>
</dbReference>
<dbReference type="AlphaFoldDB" id="A0A392TKN5"/>
<comment type="caution">
    <text evidence="1">The sequence shown here is derived from an EMBL/GenBank/DDBJ whole genome shotgun (WGS) entry which is preliminary data.</text>
</comment>
<accession>A0A392TKN5</accession>
<proteinExistence type="predicted"/>
<keyword evidence="2" id="KW-1185">Reference proteome</keyword>
<sequence length="62" mass="7120">TPREDRHLQGNLRVPNETFCSIQSNRVLRRQELVCTANSVAFMRIRLPLPAIRGLELSVYIA</sequence>
<organism evidence="1 2">
    <name type="scientific">Trifolium medium</name>
    <dbReference type="NCBI Taxonomy" id="97028"/>
    <lineage>
        <taxon>Eukaryota</taxon>
        <taxon>Viridiplantae</taxon>
        <taxon>Streptophyta</taxon>
        <taxon>Embryophyta</taxon>
        <taxon>Tracheophyta</taxon>
        <taxon>Spermatophyta</taxon>
        <taxon>Magnoliopsida</taxon>
        <taxon>eudicotyledons</taxon>
        <taxon>Gunneridae</taxon>
        <taxon>Pentapetalae</taxon>
        <taxon>rosids</taxon>
        <taxon>fabids</taxon>
        <taxon>Fabales</taxon>
        <taxon>Fabaceae</taxon>
        <taxon>Papilionoideae</taxon>
        <taxon>50 kb inversion clade</taxon>
        <taxon>NPAAA clade</taxon>
        <taxon>Hologalegina</taxon>
        <taxon>IRL clade</taxon>
        <taxon>Trifolieae</taxon>
        <taxon>Trifolium</taxon>
    </lineage>
</organism>
<dbReference type="Proteomes" id="UP000265520">
    <property type="component" value="Unassembled WGS sequence"/>
</dbReference>
<name>A0A392TKN5_9FABA</name>